<protein>
    <submittedName>
        <fullName evidence="4">Alcohol dehydrogenase</fullName>
    </submittedName>
</protein>
<dbReference type="InterPro" id="IPR018211">
    <property type="entry name" value="ADH_Fe_CS"/>
</dbReference>
<reference evidence="4 5" key="1">
    <citation type="submission" date="2019-03" db="EMBL/GenBank/DDBJ databases">
        <title>Genomic Encyclopedia of Type Strains, Phase IV (KMG-IV): sequencing the most valuable type-strain genomes for metagenomic binning, comparative biology and taxonomic classification.</title>
        <authorList>
            <person name="Goeker M."/>
        </authorList>
    </citation>
    <scope>NUCLEOTIDE SEQUENCE [LARGE SCALE GENOMIC DNA]</scope>
    <source>
        <strain evidence="4 5">DSM 24629</strain>
    </source>
</reference>
<dbReference type="Pfam" id="PF00465">
    <property type="entry name" value="Fe-ADH"/>
    <property type="match status" value="1"/>
</dbReference>
<keyword evidence="5" id="KW-1185">Reference proteome</keyword>
<dbReference type="InterPro" id="IPR056798">
    <property type="entry name" value="ADH_Fe_C"/>
</dbReference>
<evidence type="ECO:0000256" key="1">
    <source>
        <dbReference type="ARBA" id="ARBA00023002"/>
    </source>
</evidence>
<dbReference type="Gene3D" id="1.20.1090.10">
    <property type="entry name" value="Dehydroquinate synthase-like - alpha domain"/>
    <property type="match status" value="1"/>
</dbReference>
<feature type="domain" description="Alcohol dehydrogenase iron-type/glycerol dehydrogenase GldA" evidence="2">
    <location>
        <begin position="9"/>
        <end position="181"/>
    </location>
</feature>
<evidence type="ECO:0000259" key="3">
    <source>
        <dbReference type="Pfam" id="PF25137"/>
    </source>
</evidence>
<dbReference type="GO" id="GO:0046872">
    <property type="term" value="F:metal ion binding"/>
    <property type="evidence" value="ECO:0007669"/>
    <property type="project" value="InterPro"/>
</dbReference>
<dbReference type="PROSITE" id="PS00913">
    <property type="entry name" value="ADH_IRON_1"/>
    <property type="match status" value="1"/>
</dbReference>
<feature type="domain" description="Fe-containing alcohol dehydrogenase-like C-terminal" evidence="3">
    <location>
        <begin position="192"/>
        <end position="388"/>
    </location>
</feature>
<dbReference type="InterPro" id="IPR039697">
    <property type="entry name" value="Alcohol_dehydrogenase_Fe"/>
</dbReference>
<dbReference type="CDD" id="cd08185">
    <property type="entry name" value="Fe-ADH-like"/>
    <property type="match status" value="1"/>
</dbReference>
<dbReference type="EMBL" id="SMAL01000001">
    <property type="protein sequence ID" value="TCT17002.1"/>
    <property type="molecule type" value="Genomic_DNA"/>
</dbReference>
<evidence type="ECO:0000313" key="5">
    <source>
        <dbReference type="Proteomes" id="UP000294902"/>
    </source>
</evidence>
<keyword evidence="1" id="KW-0560">Oxidoreductase</keyword>
<dbReference type="GO" id="GO:0004022">
    <property type="term" value="F:alcohol dehydrogenase (NAD+) activity"/>
    <property type="evidence" value="ECO:0007669"/>
    <property type="project" value="UniProtKB-ARBA"/>
</dbReference>
<dbReference type="Proteomes" id="UP000294902">
    <property type="component" value="Unassembled WGS sequence"/>
</dbReference>
<proteinExistence type="predicted"/>
<evidence type="ECO:0000259" key="2">
    <source>
        <dbReference type="Pfam" id="PF00465"/>
    </source>
</evidence>
<dbReference type="Pfam" id="PF25137">
    <property type="entry name" value="ADH_Fe_C"/>
    <property type="match status" value="1"/>
</dbReference>
<accession>A0A4R3MQ57</accession>
<evidence type="ECO:0000313" key="4">
    <source>
        <dbReference type="EMBL" id="TCT17002.1"/>
    </source>
</evidence>
<dbReference type="Gene3D" id="3.40.50.1970">
    <property type="match status" value="1"/>
</dbReference>
<comment type="caution">
    <text evidence="4">The sequence shown here is derived from an EMBL/GenBank/DDBJ whole genome shotgun (WGS) entry which is preliminary data.</text>
</comment>
<dbReference type="FunFam" id="3.40.50.1970:FF:000003">
    <property type="entry name" value="Alcohol dehydrogenase, iron-containing"/>
    <property type="match status" value="1"/>
</dbReference>
<organism evidence="4 5">
    <name type="scientific">Natranaerovirga pectinivora</name>
    <dbReference type="NCBI Taxonomy" id="682400"/>
    <lineage>
        <taxon>Bacteria</taxon>
        <taxon>Bacillati</taxon>
        <taxon>Bacillota</taxon>
        <taxon>Clostridia</taxon>
        <taxon>Lachnospirales</taxon>
        <taxon>Natranaerovirgaceae</taxon>
        <taxon>Natranaerovirga</taxon>
    </lineage>
</organism>
<dbReference type="OrthoDB" id="9804734at2"/>
<dbReference type="InterPro" id="IPR001670">
    <property type="entry name" value="ADH_Fe/GldA"/>
</dbReference>
<gene>
    <name evidence="4" type="ORF">EDC18_101298</name>
</gene>
<sequence length="389" mass="41731">MKSFNFQVPTEVIFGVDTIEQIGEIGNRYGKKAMIVTGGTSAKKSGLIDRVVTLLNKNNIDVVVFDEVTPNPLAKTVRDGVSIVKKENCDFIIGLGGGSAMDASKAIAFSSFSDADILDFFPKGKFAEEGPKGSLPLIAVTTTAGTGSEANKIAVITDQDSNRKCGLKTPYAYPTVAIIDPKLTLSVPPEVTAATGLDVFYHALEAFVSRKASVFTEMCSIEAMKLVVKSLETAVKEGSNLEAREDMAWANTLAGIAIDLAGTVAIHGTSHPISAYFNSQHGKALSAVAPTFLKYHYQADISKFAKIAEILGCTDANLTDEEKAAKSSEYLIKLLESVGMRITLTDLGVTEDMVETLTNNSFETMTGAIGNTPGKIEYEDMYRLYKESL</sequence>
<dbReference type="AlphaFoldDB" id="A0A4R3MQ57"/>
<dbReference type="PANTHER" id="PTHR11496:SF104">
    <property type="entry name" value="3-DEOXY-ALPHA-D-MANNO-OCTULOSONATE 8-OXIDASE"/>
    <property type="match status" value="1"/>
</dbReference>
<name>A0A4R3MQ57_9FIRM</name>
<dbReference type="SUPFAM" id="SSF56796">
    <property type="entry name" value="Dehydroquinate synthase-like"/>
    <property type="match status" value="1"/>
</dbReference>
<dbReference type="RefSeq" id="WP_132249532.1">
    <property type="nucleotide sequence ID" value="NZ_SMAL01000001.1"/>
</dbReference>
<dbReference type="PANTHER" id="PTHR11496">
    <property type="entry name" value="ALCOHOL DEHYDROGENASE"/>
    <property type="match status" value="1"/>
</dbReference>